<evidence type="ECO:0000313" key="11">
    <source>
        <dbReference type="Proteomes" id="UP000027129"/>
    </source>
</evidence>
<dbReference type="EMBL" id="JMHU01000014">
    <property type="protein sequence ID" value="KDA45631.1"/>
    <property type="molecule type" value="Genomic_DNA"/>
</dbReference>
<dbReference type="Proteomes" id="UP000027129">
    <property type="component" value="Unassembled WGS sequence"/>
</dbReference>
<dbReference type="InterPro" id="IPR050890">
    <property type="entry name" value="PTS_EIIA_component"/>
</dbReference>
<reference evidence="10" key="2">
    <citation type="submission" date="2023-04" db="EMBL/GenBank/DDBJ databases">
        <title>Four porcine-derived lactic acid bacteria strains analyses and their evaluation as potential probiotics based on genomics.</title>
        <authorList>
            <person name="Niu D."/>
        </authorList>
    </citation>
    <scope>NUCLEOTIDE SEQUENCE</scope>
    <source>
        <strain evidence="10">ZSB1</strain>
    </source>
</reference>
<evidence type="ECO:0000256" key="1">
    <source>
        <dbReference type="ARBA" id="ARBA00004496"/>
    </source>
</evidence>
<accession>A0AAJ6K4Q4</accession>
<dbReference type="InterPro" id="IPR011055">
    <property type="entry name" value="Dup_hybrid_motif"/>
</dbReference>
<dbReference type="InterPro" id="IPR001127">
    <property type="entry name" value="PTS_EIIA_1_perm"/>
</dbReference>
<evidence type="ECO:0000313" key="10">
    <source>
        <dbReference type="EMBL" id="WHQ79973.1"/>
    </source>
</evidence>
<dbReference type="RefSeq" id="WP_035448588.1">
    <property type="nucleotide sequence ID" value="NZ_CAJKXD010000004.1"/>
</dbReference>
<gene>
    <name evidence="9" type="ORF">Lani381_1256</name>
    <name evidence="10" type="ORF">QFF56_08545</name>
</gene>
<evidence type="ECO:0000256" key="3">
    <source>
        <dbReference type="ARBA" id="ARBA00022448"/>
    </source>
</evidence>
<dbReference type="Pfam" id="PF00358">
    <property type="entry name" value="PTS_EIIA_1"/>
    <property type="match status" value="1"/>
</dbReference>
<keyword evidence="3" id="KW-0813">Transport</keyword>
<keyword evidence="7" id="KW-0418">Kinase</keyword>
<sequence length="155" mass="16862">MFGLKKKKLDLSSPVDGKLIKLAQVPDEVFSQGLMGQGFAIEPTADMIYAPVAGKIANIFPTKHAIRIKTKQGPELLLHLGLDTVELNGTPFELLVTEGQNVDPQTRLCKMDRQQIITAGKATAVLVLVTSGETVTLLEQEREQHGQVCATIKLD</sequence>
<dbReference type="PROSITE" id="PS00371">
    <property type="entry name" value="PTS_EIIA_TYPE_1_HIS"/>
    <property type="match status" value="1"/>
</dbReference>
<dbReference type="Gene3D" id="2.70.70.10">
    <property type="entry name" value="Glucose Permease (Domain IIA)"/>
    <property type="match status" value="1"/>
</dbReference>
<keyword evidence="4 10" id="KW-0762">Sugar transport</keyword>
<evidence type="ECO:0000256" key="6">
    <source>
        <dbReference type="ARBA" id="ARBA00022683"/>
    </source>
</evidence>
<dbReference type="Proteomes" id="UP001238155">
    <property type="component" value="Chromosome"/>
</dbReference>
<keyword evidence="6" id="KW-0598">Phosphotransferase system</keyword>
<dbReference type="PROSITE" id="PS51093">
    <property type="entry name" value="PTS_EIIA_TYPE_1"/>
    <property type="match status" value="1"/>
</dbReference>
<evidence type="ECO:0000313" key="9">
    <source>
        <dbReference type="EMBL" id="KDA45631.1"/>
    </source>
</evidence>
<reference evidence="9 11" key="1">
    <citation type="submission" date="2014-04" db="EMBL/GenBank/DDBJ databases">
        <title>Draft Genome Sequence of Lactobacillus animalis 381-IL-28.</title>
        <authorList>
            <person name="Sturino J.M."/>
            <person name="Rajendran M."/>
            <person name="Altermann E."/>
        </authorList>
    </citation>
    <scope>NUCLEOTIDE SEQUENCE [LARGE SCALE GENOMIC DNA]</scope>
    <source>
        <strain evidence="9 11">381-IL-28</strain>
    </source>
</reference>
<name>A0AAJ6K4Q4_9LACO</name>
<dbReference type="SUPFAM" id="SSF51261">
    <property type="entry name" value="Duplicated hybrid motif"/>
    <property type="match status" value="1"/>
</dbReference>
<protein>
    <submittedName>
        <fullName evidence="10">PTS glucose transporter subunit IIA</fullName>
    </submittedName>
    <submittedName>
        <fullName evidence="9">PTS system, beta-glucoside-specific IIABC component</fullName>
    </submittedName>
</protein>
<dbReference type="GO" id="GO:0016301">
    <property type="term" value="F:kinase activity"/>
    <property type="evidence" value="ECO:0007669"/>
    <property type="project" value="UniProtKB-KW"/>
</dbReference>
<evidence type="ECO:0000256" key="4">
    <source>
        <dbReference type="ARBA" id="ARBA00022597"/>
    </source>
</evidence>
<keyword evidence="5" id="KW-0808">Transferase</keyword>
<evidence type="ECO:0000256" key="2">
    <source>
        <dbReference type="ARBA" id="ARBA00004651"/>
    </source>
</evidence>
<dbReference type="NCBIfam" id="TIGR00830">
    <property type="entry name" value="PTBA"/>
    <property type="match status" value="1"/>
</dbReference>
<dbReference type="GO" id="GO:0009401">
    <property type="term" value="P:phosphoenolpyruvate-dependent sugar phosphotransferase system"/>
    <property type="evidence" value="ECO:0007669"/>
    <property type="project" value="UniProtKB-KW"/>
</dbReference>
<evidence type="ECO:0000256" key="5">
    <source>
        <dbReference type="ARBA" id="ARBA00022679"/>
    </source>
</evidence>
<comment type="subcellular location">
    <subcellularLocation>
        <location evidence="2">Cell membrane</location>
        <topology evidence="2">Multi-pass membrane protein</topology>
    </subcellularLocation>
    <subcellularLocation>
        <location evidence="1">Cytoplasm</location>
    </subcellularLocation>
</comment>
<dbReference type="PANTHER" id="PTHR45008">
    <property type="entry name" value="PTS SYSTEM GLUCOSE-SPECIFIC EIIA COMPONENT"/>
    <property type="match status" value="1"/>
</dbReference>
<keyword evidence="11" id="KW-1185">Reference proteome</keyword>
<dbReference type="FunFam" id="2.70.70.10:FF:000001">
    <property type="entry name" value="PTS system glucose-specific IIA component"/>
    <property type="match status" value="1"/>
</dbReference>
<dbReference type="EMBL" id="CP123751">
    <property type="protein sequence ID" value="WHQ79973.1"/>
    <property type="molecule type" value="Genomic_DNA"/>
</dbReference>
<proteinExistence type="predicted"/>
<dbReference type="AlphaFoldDB" id="A0AAJ6K4Q4"/>
<evidence type="ECO:0000256" key="7">
    <source>
        <dbReference type="ARBA" id="ARBA00022777"/>
    </source>
</evidence>
<dbReference type="GO" id="GO:0005737">
    <property type="term" value="C:cytoplasm"/>
    <property type="evidence" value="ECO:0007669"/>
    <property type="project" value="UniProtKB-SubCell"/>
</dbReference>
<evidence type="ECO:0000259" key="8">
    <source>
        <dbReference type="PROSITE" id="PS51093"/>
    </source>
</evidence>
<evidence type="ECO:0000313" key="12">
    <source>
        <dbReference type="Proteomes" id="UP001238155"/>
    </source>
</evidence>
<dbReference type="PANTHER" id="PTHR45008:SF1">
    <property type="entry name" value="PTS SYSTEM GLUCOSE-SPECIFIC EIIA COMPONENT"/>
    <property type="match status" value="1"/>
</dbReference>
<feature type="domain" description="PTS EIIA type-1" evidence="8">
    <location>
        <begin position="27"/>
        <end position="131"/>
    </location>
</feature>
<dbReference type="GO" id="GO:0005886">
    <property type="term" value="C:plasma membrane"/>
    <property type="evidence" value="ECO:0007669"/>
    <property type="project" value="UniProtKB-SubCell"/>
</dbReference>
<organism evidence="10 12">
    <name type="scientific">Ligilactobacillus animalis</name>
    <dbReference type="NCBI Taxonomy" id="1605"/>
    <lineage>
        <taxon>Bacteria</taxon>
        <taxon>Bacillati</taxon>
        <taxon>Bacillota</taxon>
        <taxon>Bacilli</taxon>
        <taxon>Lactobacillales</taxon>
        <taxon>Lactobacillaceae</taxon>
        <taxon>Ligilactobacillus</taxon>
    </lineage>
</organism>